<dbReference type="InterPro" id="IPR036237">
    <property type="entry name" value="Xyl_isomerase-like_sf"/>
</dbReference>
<accession>A0A0G9MNQ1</accession>
<dbReference type="AlphaFoldDB" id="A0A0G9MNQ1"/>
<organism evidence="2 3">
    <name type="scientific">Aurantiacibacter luteus</name>
    <dbReference type="NCBI Taxonomy" id="1581420"/>
    <lineage>
        <taxon>Bacteria</taxon>
        <taxon>Pseudomonadati</taxon>
        <taxon>Pseudomonadota</taxon>
        <taxon>Alphaproteobacteria</taxon>
        <taxon>Sphingomonadales</taxon>
        <taxon>Erythrobacteraceae</taxon>
        <taxon>Aurantiacibacter</taxon>
    </lineage>
</organism>
<feature type="domain" description="Xylose isomerase-like TIM barrel" evidence="1">
    <location>
        <begin position="20"/>
        <end position="257"/>
    </location>
</feature>
<dbReference type="InterPro" id="IPR050312">
    <property type="entry name" value="IolE/XylAMocC-like"/>
</dbReference>
<dbReference type="InterPro" id="IPR013022">
    <property type="entry name" value="Xyl_isomerase-like_TIM-brl"/>
</dbReference>
<proteinExistence type="predicted"/>
<dbReference type="PATRIC" id="fig|1581420.6.peg.2616"/>
<name>A0A0G9MNQ1_9SPHN</name>
<comment type="caution">
    <text evidence="2">The sequence shown here is derived from an EMBL/GenBank/DDBJ whole genome shotgun (WGS) entry which is preliminary data.</text>
</comment>
<dbReference type="Proteomes" id="UP000053464">
    <property type="component" value="Unassembled WGS sequence"/>
</dbReference>
<dbReference type="RefSeq" id="WP_047004849.1">
    <property type="nucleotide sequence ID" value="NZ_LBHB01000004.1"/>
</dbReference>
<dbReference type="STRING" id="1581420.AAW00_12805"/>
<protein>
    <recommendedName>
        <fullName evidence="1">Xylose isomerase-like TIM barrel domain-containing protein</fullName>
    </recommendedName>
</protein>
<dbReference type="EMBL" id="LBHB01000004">
    <property type="protein sequence ID" value="KLE32335.1"/>
    <property type="molecule type" value="Genomic_DNA"/>
</dbReference>
<evidence type="ECO:0000313" key="3">
    <source>
        <dbReference type="Proteomes" id="UP000053464"/>
    </source>
</evidence>
<dbReference type="PANTHER" id="PTHR12110">
    <property type="entry name" value="HYDROXYPYRUVATE ISOMERASE"/>
    <property type="match status" value="1"/>
</dbReference>
<evidence type="ECO:0000259" key="1">
    <source>
        <dbReference type="Pfam" id="PF01261"/>
    </source>
</evidence>
<dbReference type="Gene3D" id="3.20.20.150">
    <property type="entry name" value="Divalent-metal-dependent TIM barrel enzymes"/>
    <property type="match status" value="1"/>
</dbReference>
<keyword evidence="3" id="KW-1185">Reference proteome</keyword>
<dbReference type="SUPFAM" id="SSF51658">
    <property type="entry name" value="Xylose isomerase-like"/>
    <property type="match status" value="1"/>
</dbReference>
<gene>
    <name evidence="2" type="ORF">AAW00_12805</name>
</gene>
<dbReference type="Pfam" id="PF01261">
    <property type="entry name" value="AP_endonuc_2"/>
    <property type="match status" value="1"/>
</dbReference>
<sequence length="275" mass="28977">MILSASNIAWAPEERLAAYDLMAEAGLQGLEIAPGLLFDAAEDPFLPDAATARVALDEIASRGLSLVSMQSLLFGVQGAALFGDAVARAAFTRGMTRAITLAGRFSIPNLVFGSPYQRRIPEGMSEREARAQAITIFHHIGDLAAAAGTVISIETIPVVYGANFLTTLEETEAFVAQVDHPAVTLILDLGAMHLNGDFDALPARVGALTPQLTHVHVSEPYLAPAPDDATDLTPVVSALRLAGYRRAVSIEMKRPEGGLEVLRGRLAALADAVAA</sequence>
<dbReference type="OrthoDB" id="9801426at2"/>
<evidence type="ECO:0000313" key="2">
    <source>
        <dbReference type="EMBL" id="KLE32335.1"/>
    </source>
</evidence>
<reference evidence="2 3" key="1">
    <citation type="submission" date="2015-04" db="EMBL/GenBank/DDBJ databases">
        <title>The draft genome sequence of Erythrobacter luteus KA37.</title>
        <authorList>
            <person name="Zhuang L."/>
            <person name="Liu Y."/>
            <person name="Shao Z."/>
        </authorList>
    </citation>
    <scope>NUCLEOTIDE SEQUENCE [LARGE SCALE GENOMIC DNA]</scope>
    <source>
        <strain evidence="2 3">KA37</strain>
    </source>
</reference>